<evidence type="ECO:0000256" key="2">
    <source>
        <dbReference type="ARBA" id="ARBA00023125"/>
    </source>
</evidence>
<proteinExistence type="predicted"/>
<dbReference type="PROSITE" id="PS51118">
    <property type="entry name" value="HTH_HXLR"/>
    <property type="match status" value="1"/>
</dbReference>
<dbReference type="Pfam" id="PF01638">
    <property type="entry name" value="HxlR"/>
    <property type="match status" value="1"/>
</dbReference>
<comment type="caution">
    <text evidence="5">The sequence shown here is derived from an EMBL/GenBank/DDBJ whole genome shotgun (WGS) entry which is preliminary data.</text>
</comment>
<dbReference type="GO" id="GO:0003677">
    <property type="term" value="F:DNA binding"/>
    <property type="evidence" value="ECO:0007669"/>
    <property type="project" value="UniProtKB-KW"/>
</dbReference>
<evidence type="ECO:0000256" key="1">
    <source>
        <dbReference type="ARBA" id="ARBA00023015"/>
    </source>
</evidence>
<dbReference type="EMBL" id="PTIX01000044">
    <property type="protein sequence ID" value="PPK61092.1"/>
    <property type="molecule type" value="Genomic_DNA"/>
</dbReference>
<feature type="domain" description="HTH hxlR-type" evidence="4">
    <location>
        <begin position="31"/>
        <end position="129"/>
    </location>
</feature>
<dbReference type="Gene3D" id="1.10.10.10">
    <property type="entry name" value="Winged helix-like DNA-binding domain superfamily/Winged helix DNA-binding domain"/>
    <property type="match status" value="1"/>
</dbReference>
<dbReference type="AlphaFoldDB" id="A0A2S6GBA9"/>
<name>A0A2S6GBA9_9PSEU</name>
<sequence length="163" mass="18071">MDRILVTSTILGYRRRVPKQPLDPDMFDPACPSSAVPIRIGDKWTALVVVCLADGPRRFSELRVPMRRVTPKVLTETLRAMERDGMLTRTQYPEIPPRVEYELTELGRSLLDLVAACRTWGDKHLADVLAARAAHSGEGAHPGQDGGQERVRCLDGRQVADAG</sequence>
<protein>
    <submittedName>
        <fullName evidence="5">DNA-binding HxlR family transcriptional regulator</fullName>
    </submittedName>
</protein>
<keyword evidence="6" id="KW-1185">Reference proteome</keyword>
<gene>
    <name evidence="5" type="ORF">CLV40_14414</name>
</gene>
<evidence type="ECO:0000259" key="4">
    <source>
        <dbReference type="PROSITE" id="PS51118"/>
    </source>
</evidence>
<dbReference type="InterPro" id="IPR036390">
    <property type="entry name" value="WH_DNA-bd_sf"/>
</dbReference>
<dbReference type="InterPro" id="IPR002577">
    <property type="entry name" value="HTH_HxlR"/>
</dbReference>
<dbReference type="Proteomes" id="UP000239203">
    <property type="component" value="Unassembled WGS sequence"/>
</dbReference>
<dbReference type="InterPro" id="IPR036388">
    <property type="entry name" value="WH-like_DNA-bd_sf"/>
</dbReference>
<reference evidence="5 6" key="1">
    <citation type="submission" date="2018-02" db="EMBL/GenBank/DDBJ databases">
        <title>Genomic Encyclopedia of Archaeal and Bacterial Type Strains, Phase II (KMG-II): from individual species to whole genera.</title>
        <authorList>
            <person name="Goeker M."/>
        </authorList>
    </citation>
    <scope>NUCLEOTIDE SEQUENCE [LARGE SCALE GENOMIC DNA]</scope>
    <source>
        <strain evidence="5 6">YU 961-1</strain>
    </source>
</reference>
<dbReference type="PANTHER" id="PTHR33204">
    <property type="entry name" value="TRANSCRIPTIONAL REGULATOR, MARR FAMILY"/>
    <property type="match status" value="1"/>
</dbReference>
<dbReference type="PANTHER" id="PTHR33204:SF18">
    <property type="entry name" value="TRANSCRIPTIONAL REGULATORY PROTEIN"/>
    <property type="match status" value="1"/>
</dbReference>
<evidence type="ECO:0000256" key="3">
    <source>
        <dbReference type="ARBA" id="ARBA00023163"/>
    </source>
</evidence>
<dbReference type="SUPFAM" id="SSF46785">
    <property type="entry name" value="Winged helix' DNA-binding domain"/>
    <property type="match status" value="1"/>
</dbReference>
<keyword evidence="2 5" id="KW-0238">DNA-binding</keyword>
<keyword evidence="1" id="KW-0805">Transcription regulation</keyword>
<keyword evidence="3" id="KW-0804">Transcription</keyword>
<evidence type="ECO:0000313" key="6">
    <source>
        <dbReference type="Proteomes" id="UP000239203"/>
    </source>
</evidence>
<organism evidence="5 6">
    <name type="scientific">Actinokineospora auranticolor</name>
    <dbReference type="NCBI Taxonomy" id="155976"/>
    <lineage>
        <taxon>Bacteria</taxon>
        <taxon>Bacillati</taxon>
        <taxon>Actinomycetota</taxon>
        <taxon>Actinomycetes</taxon>
        <taxon>Pseudonocardiales</taxon>
        <taxon>Pseudonocardiaceae</taxon>
        <taxon>Actinokineospora</taxon>
    </lineage>
</organism>
<accession>A0A2S6GBA9</accession>
<evidence type="ECO:0000313" key="5">
    <source>
        <dbReference type="EMBL" id="PPK61092.1"/>
    </source>
</evidence>